<gene>
    <name evidence="2" type="ORF">QE152_g25796</name>
</gene>
<protein>
    <submittedName>
        <fullName evidence="2">Uncharacterized protein</fullName>
    </submittedName>
</protein>
<feature type="region of interest" description="Disordered" evidence="1">
    <location>
        <begin position="96"/>
        <end position="121"/>
    </location>
</feature>
<accession>A0AAW1K1N3</accession>
<organism evidence="2 3">
    <name type="scientific">Popillia japonica</name>
    <name type="common">Japanese beetle</name>
    <dbReference type="NCBI Taxonomy" id="7064"/>
    <lineage>
        <taxon>Eukaryota</taxon>
        <taxon>Metazoa</taxon>
        <taxon>Ecdysozoa</taxon>
        <taxon>Arthropoda</taxon>
        <taxon>Hexapoda</taxon>
        <taxon>Insecta</taxon>
        <taxon>Pterygota</taxon>
        <taxon>Neoptera</taxon>
        <taxon>Endopterygota</taxon>
        <taxon>Coleoptera</taxon>
        <taxon>Polyphaga</taxon>
        <taxon>Scarabaeiformia</taxon>
        <taxon>Scarabaeidae</taxon>
        <taxon>Rutelinae</taxon>
        <taxon>Popillia</taxon>
    </lineage>
</organism>
<proteinExistence type="predicted"/>
<keyword evidence="3" id="KW-1185">Reference proteome</keyword>
<reference evidence="2 3" key="1">
    <citation type="journal article" date="2024" name="BMC Genomics">
        <title>De novo assembly and annotation of Popillia japonica's genome with initial clues to its potential as an invasive pest.</title>
        <authorList>
            <person name="Cucini C."/>
            <person name="Boschi S."/>
            <person name="Funari R."/>
            <person name="Cardaioli E."/>
            <person name="Iannotti N."/>
            <person name="Marturano G."/>
            <person name="Paoli F."/>
            <person name="Bruttini M."/>
            <person name="Carapelli A."/>
            <person name="Frati F."/>
            <person name="Nardi F."/>
        </authorList>
    </citation>
    <scope>NUCLEOTIDE SEQUENCE [LARGE SCALE GENOMIC DNA]</scope>
    <source>
        <strain evidence="2">DMR45628</strain>
    </source>
</reference>
<evidence type="ECO:0000313" key="3">
    <source>
        <dbReference type="Proteomes" id="UP001458880"/>
    </source>
</evidence>
<feature type="compositionally biased region" description="Basic and acidic residues" evidence="1">
    <location>
        <begin position="111"/>
        <end position="121"/>
    </location>
</feature>
<dbReference type="EMBL" id="JASPKY010000288">
    <property type="protein sequence ID" value="KAK9710825.1"/>
    <property type="molecule type" value="Genomic_DNA"/>
</dbReference>
<comment type="caution">
    <text evidence="2">The sequence shown here is derived from an EMBL/GenBank/DDBJ whole genome shotgun (WGS) entry which is preliminary data.</text>
</comment>
<evidence type="ECO:0000313" key="2">
    <source>
        <dbReference type="EMBL" id="KAK9710825.1"/>
    </source>
</evidence>
<dbReference type="Proteomes" id="UP001458880">
    <property type="component" value="Unassembled WGS sequence"/>
</dbReference>
<sequence>MILGKAMAYQDSVLQEAEPTGSTTEQHLTKLAFRYLYAPGLHNKSSPIFCEKLGLWIYDLLPLNHVRALYIRIVWENTLKYEKCHGQIESVCPAYHRRQSPTSPKKSGCHYGDKTRASCQK</sequence>
<name>A0AAW1K1N3_POPJA</name>
<evidence type="ECO:0000256" key="1">
    <source>
        <dbReference type="SAM" id="MobiDB-lite"/>
    </source>
</evidence>
<dbReference type="AlphaFoldDB" id="A0AAW1K1N3"/>